<comment type="pathway">
    <text evidence="4 16">Cofactor biosynthesis; coenzyme A biosynthesis; CoA from (R)-pantothenate: step 1/5.</text>
</comment>
<dbReference type="EMBL" id="SVNY01000001">
    <property type="protein sequence ID" value="MBE6832081.1"/>
    <property type="molecule type" value="Genomic_DNA"/>
</dbReference>
<dbReference type="CDD" id="cd24015">
    <property type="entry name" value="ASKHA_NBD_PanK-III"/>
    <property type="match status" value="1"/>
</dbReference>
<keyword evidence="16" id="KW-0479">Metal-binding</keyword>
<name>A0A928Q2Q1_9FIRM</name>
<proteinExistence type="inferred from homology"/>
<comment type="subcellular location">
    <subcellularLocation>
        <location evidence="3 16">Cytoplasm</location>
    </subcellularLocation>
</comment>
<feature type="binding site" evidence="16">
    <location>
        <position position="130"/>
    </location>
    <ligand>
        <name>ATP</name>
        <dbReference type="ChEBI" id="CHEBI:30616"/>
    </ligand>
</feature>
<evidence type="ECO:0000256" key="2">
    <source>
        <dbReference type="ARBA" id="ARBA00001958"/>
    </source>
</evidence>
<organism evidence="17 18">
    <name type="scientific">Faecalispora sporosphaeroides</name>
    <dbReference type="NCBI Taxonomy" id="1549"/>
    <lineage>
        <taxon>Bacteria</taxon>
        <taxon>Bacillati</taxon>
        <taxon>Bacillota</taxon>
        <taxon>Clostridia</taxon>
        <taxon>Eubacteriales</taxon>
        <taxon>Oscillospiraceae</taxon>
        <taxon>Faecalispora</taxon>
    </lineage>
</organism>
<evidence type="ECO:0000256" key="14">
    <source>
        <dbReference type="ARBA" id="ARBA00038036"/>
    </source>
</evidence>
<dbReference type="GO" id="GO:0004594">
    <property type="term" value="F:pantothenate kinase activity"/>
    <property type="evidence" value="ECO:0007669"/>
    <property type="project" value="UniProtKB-UniRule"/>
</dbReference>
<keyword evidence="10 16" id="KW-0418">Kinase</keyword>
<keyword evidence="13 16" id="KW-0173">Coenzyme A biosynthesis</keyword>
<keyword evidence="8 16" id="KW-0808">Transferase</keyword>
<feature type="binding site" evidence="16">
    <location>
        <position position="182"/>
    </location>
    <ligand>
        <name>substrate</name>
    </ligand>
</feature>
<feature type="binding site" evidence="16">
    <location>
        <position position="95"/>
    </location>
    <ligand>
        <name>substrate</name>
    </ligand>
</feature>
<dbReference type="GO" id="GO:0015937">
    <property type="term" value="P:coenzyme A biosynthetic process"/>
    <property type="evidence" value="ECO:0007669"/>
    <property type="project" value="UniProtKB-UniRule"/>
</dbReference>
<keyword evidence="11 16" id="KW-0067">ATP-binding</keyword>
<accession>A0A928Q2Q1</accession>
<dbReference type="GO" id="GO:0005737">
    <property type="term" value="C:cytoplasm"/>
    <property type="evidence" value="ECO:0007669"/>
    <property type="project" value="UniProtKB-SubCell"/>
</dbReference>
<evidence type="ECO:0000256" key="16">
    <source>
        <dbReference type="HAMAP-Rule" id="MF_01274"/>
    </source>
</evidence>
<comment type="similarity">
    <text evidence="14 16">Belongs to the type III pantothenate kinase family.</text>
</comment>
<reference evidence="17" key="1">
    <citation type="submission" date="2019-04" db="EMBL/GenBank/DDBJ databases">
        <title>Evolution of Biomass-Degrading Anaerobic Consortia Revealed by Metagenomics.</title>
        <authorList>
            <person name="Peng X."/>
        </authorList>
    </citation>
    <scope>NUCLEOTIDE SEQUENCE</scope>
    <source>
        <strain evidence="17">SIG551</strain>
    </source>
</reference>
<comment type="function">
    <text evidence="16">Catalyzes the phosphorylation of pantothenate (Pan), the first step in CoA biosynthesis.</text>
</comment>
<protein>
    <recommendedName>
        <fullName evidence="15 16">Type III pantothenate kinase</fullName>
        <ecNumber evidence="6 16">2.7.1.33</ecNumber>
    </recommendedName>
    <alternativeName>
        <fullName evidence="16">PanK-III</fullName>
    </alternativeName>
    <alternativeName>
        <fullName evidence="16">Pantothenic acid kinase</fullName>
    </alternativeName>
</protein>
<dbReference type="Gene3D" id="3.30.420.40">
    <property type="match status" value="2"/>
</dbReference>
<evidence type="ECO:0000256" key="5">
    <source>
        <dbReference type="ARBA" id="ARBA00011738"/>
    </source>
</evidence>
<evidence type="ECO:0000256" key="9">
    <source>
        <dbReference type="ARBA" id="ARBA00022741"/>
    </source>
</evidence>
<feature type="binding site" evidence="16">
    <location>
        <begin position="105"/>
        <end position="108"/>
    </location>
    <ligand>
        <name>substrate</name>
    </ligand>
</feature>
<dbReference type="InterPro" id="IPR004619">
    <property type="entry name" value="Type_III_PanK"/>
</dbReference>
<evidence type="ECO:0000256" key="7">
    <source>
        <dbReference type="ARBA" id="ARBA00022490"/>
    </source>
</evidence>
<evidence type="ECO:0000256" key="15">
    <source>
        <dbReference type="ARBA" id="ARBA00040883"/>
    </source>
</evidence>
<evidence type="ECO:0000313" key="17">
    <source>
        <dbReference type="EMBL" id="MBE6832081.1"/>
    </source>
</evidence>
<dbReference type="HAMAP" id="MF_01274">
    <property type="entry name" value="Pantothen_kinase_3"/>
    <property type="match status" value="1"/>
</dbReference>
<dbReference type="SUPFAM" id="SSF53067">
    <property type="entry name" value="Actin-like ATPase domain"/>
    <property type="match status" value="2"/>
</dbReference>
<sequence>MILLLNIGNTNLTCGLYRQRIFADDYIPIRQLTGEKEVFRFFHRFLQNSDVSMDEIEGTVLSSVVPEKTALLRHAAESMFHSEPLLICRQTDWEFDSSTYSGVLGTDRLLCCSAALQKYPPPLIVVDFGTATTLNVIDETRAFTGGVILPGVTTGLRALVSGTSQLHDVSFRKLNSAIGKNTTECMLSGATFGTAYMLEGFRKRIQQELGAVATVVVTGGNAKDVIPSLNFSIHYEPTLLLEGLALQANRLRMASENKVKAL</sequence>
<keyword evidence="9 16" id="KW-0547">Nucleotide-binding</keyword>
<dbReference type="Pfam" id="PF03309">
    <property type="entry name" value="Pan_kinase"/>
    <property type="match status" value="1"/>
</dbReference>
<dbReference type="PANTHER" id="PTHR34265">
    <property type="entry name" value="TYPE III PANTOTHENATE KINASE"/>
    <property type="match status" value="1"/>
</dbReference>
<evidence type="ECO:0000256" key="8">
    <source>
        <dbReference type="ARBA" id="ARBA00022679"/>
    </source>
</evidence>
<dbReference type="PANTHER" id="PTHR34265:SF1">
    <property type="entry name" value="TYPE III PANTOTHENATE KINASE"/>
    <property type="match status" value="1"/>
</dbReference>
<feature type="active site" description="Proton acceptor" evidence="16">
    <location>
        <position position="107"/>
    </location>
</feature>
<comment type="catalytic activity">
    <reaction evidence="1 16">
        <text>(R)-pantothenate + ATP = (R)-4'-phosphopantothenate + ADP + H(+)</text>
        <dbReference type="Rhea" id="RHEA:16373"/>
        <dbReference type="ChEBI" id="CHEBI:10986"/>
        <dbReference type="ChEBI" id="CHEBI:15378"/>
        <dbReference type="ChEBI" id="CHEBI:29032"/>
        <dbReference type="ChEBI" id="CHEBI:30616"/>
        <dbReference type="ChEBI" id="CHEBI:456216"/>
        <dbReference type="EC" id="2.7.1.33"/>
    </reaction>
</comment>
<dbReference type="GO" id="GO:0046872">
    <property type="term" value="F:metal ion binding"/>
    <property type="evidence" value="ECO:0007669"/>
    <property type="project" value="UniProtKB-KW"/>
</dbReference>
<comment type="caution">
    <text evidence="17">The sequence shown here is derived from an EMBL/GenBank/DDBJ whole genome shotgun (WGS) entry which is preliminary data.</text>
</comment>
<evidence type="ECO:0000256" key="1">
    <source>
        <dbReference type="ARBA" id="ARBA00001206"/>
    </source>
</evidence>
<comment type="subunit">
    <text evidence="5 16">Homodimer.</text>
</comment>
<evidence type="ECO:0000256" key="10">
    <source>
        <dbReference type="ARBA" id="ARBA00022777"/>
    </source>
</evidence>
<dbReference type="Proteomes" id="UP000754750">
    <property type="component" value="Unassembled WGS sequence"/>
</dbReference>
<evidence type="ECO:0000256" key="3">
    <source>
        <dbReference type="ARBA" id="ARBA00004496"/>
    </source>
</evidence>
<dbReference type="InterPro" id="IPR043129">
    <property type="entry name" value="ATPase_NBD"/>
</dbReference>
<evidence type="ECO:0000256" key="6">
    <source>
        <dbReference type="ARBA" id="ARBA00012102"/>
    </source>
</evidence>
<evidence type="ECO:0000256" key="4">
    <source>
        <dbReference type="ARBA" id="ARBA00005225"/>
    </source>
</evidence>
<evidence type="ECO:0000256" key="12">
    <source>
        <dbReference type="ARBA" id="ARBA00022958"/>
    </source>
</evidence>
<dbReference type="NCBIfam" id="TIGR00671">
    <property type="entry name" value="baf"/>
    <property type="match status" value="1"/>
</dbReference>
<evidence type="ECO:0000256" key="13">
    <source>
        <dbReference type="ARBA" id="ARBA00022993"/>
    </source>
</evidence>
<comment type="cofactor">
    <cofactor evidence="2">
        <name>K(+)</name>
        <dbReference type="ChEBI" id="CHEBI:29103"/>
    </cofactor>
</comment>
<comment type="cofactor">
    <cofactor evidence="16">
        <name>NH4(+)</name>
        <dbReference type="ChEBI" id="CHEBI:28938"/>
    </cofactor>
    <cofactor evidence="16">
        <name>K(+)</name>
        <dbReference type="ChEBI" id="CHEBI:29103"/>
    </cofactor>
    <text evidence="16">A monovalent cation. Ammonium or potassium.</text>
</comment>
<keyword evidence="12 16" id="KW-0630">Potassium</keyword>
<evidence type="ECO:0000313" key="18">
    <source>
        <dbReference type="Proteomes" id="UP000754750"/>
    </source>
</evidence>
<dbReference type="RefSeq" id="WP_326839671.1">
    <property type="nucleotide sequence ID" value="NZ_SVNY01000001.1"/>
</dbReference>
<feature type="binding site" evidence="16">
    <location>
        <begin position="6"/>
        <end position="13"/>
    </location>
    <ligand>
        <name>ATP</name>
        <dbReference type="ChEBI" id="CHEBI:30616"/>
    </ligand>
</feature>
<dbReference type="EC" id="2.7.1.33" evidence="6 16"/>
<feature type="binding site" evidence="16">
    <location>
        <position position="127"/>
    </location>
    <ligand>
        <name>K(+)</name>
        <dbReference type="ChEBI" id="CHEBI:29103"/>
    </ligand>
</feature>
<keyword evidence="7 16" id="KW-0963">Cytoplasm</keyword>
<dbReference type="GO" id="GO:0005524">
    <property type="term" value="F:ATP binding"/>
    <property type="evidence" value="ECO:0007669"/>
    <property type="project" value="UniProtKB-UniRule"/>
</dbReference>
<evidence type="ECO:0000256" key="11">
    <source>
        <dbReference type="ARBA" id="ARBA00022840"/>
    </source>
</evidence>
<gene>
    <name evidence="16" type="primary">coaX</name>
    <name evidence="17" type="ORF">E7512_00605</name>
</gene>
<dbReference type="AlphaFoldDB" id="A0A928Q2Q1"/>